<evidence type="ECO:0000256" key="1">
    <source>
        <dbReference type="ARBA" id="ARBA00023125"/>
    </source>
</evidence>
<accession>A0ABQ4MR99</accession>
<reference evidence="3 4" key="1">
    <citation type="submission" date="2021-03" db="EMBL/GenBank/DDBJ databases">
        <title>Antimicrobial resistance genes in bacteria isolated from Japanese honey, and their potential for conferring macrolide and lincosamide resistance in the American foulbrood pathogen Paenibacillus larvae.</title>
        <authorList>
            <person name="Okamoto M."/>
            <person name="Kumagai M."/>
            <person name="Kanamori H."/>
            <person name="Takamatsu D."/>
        </authorList>
    </citation>
    <scope>NUCLEOTIDE SEQUENCE [LARGE SCALE GENOMIC DNA]</scope>
    <source>
        <strain evidence="3 4">J15TS10</strain>
    </source>
</reference>
<dbReference type="PANTHER" id="PTHR46558:SF14">
    <property type="entry name" value="HTH-TYPE TRANSCRIPTIONAL REGULATOR ANSR"/>
    <property type="match status" value="1"/>
</dbReference>
<dbReference type="RefSeq" id="WP_213590947.1">
    <property type="nucleotide sequence ID" value="NZ_BOSM01000003.1"/>
</dbReference>
<dbReference type="Pfam" id="PF01381">
    <property type="entry name" value="HTH_3"/>
    <property type="match status" value="1"/>
</dbReference>
<evidence type="ECO:0000313" key="4">
    <source>
        <dbReference type="Proteomes" id="UP000681290"/>
    </source>
</evidence>
<gene>
    <name evidence="3" type="ORF">J15TS10_23450</name>
</gene>
<name>A0ABQ4MR99_9BACL</name>
<protein>
    <recommendedName>
        <fullName evidence="2">HTH cro/C1-type domain-containing protein</fullName>
    </recommendedName>
</protein>
<dbReference type="InterPro" id="IPR010982">
    <property type="entry name" value="Lambda_DNA-bd_dom_sf"/>
</dbReference>
<dbReference type="EMBL" id="BOSM01000003">
    <property type="protein sequence ID" value="GIP58531.1"/>
    <property type="molecule type" value="Genomic_DNA"/>
</dbReference>
<dbReference type="Gene3D" id="1.10.260.40">
    <property type="entry name" value="lambda repressor-like DNA-binding domains"/>
    <property type="match status" value="1"/>
</dbReference>
<organism evidence="3 4">
    <name type="scientific">Paenibacillus woosongensis</name>
    <dbReference type="NCBI Taxonomy" id="307580"/>
    <lineage>
        <taxon>Bacteria</taxon>
        <taxon>Bacillati</taxon>
        <taxon>Bacillota</taxon>
        <taxon>Bacilli</taxon>
        <taxon>Bacillales</taxon>
        <taxon>Paenibacillaceae</taxon>
        <taxon>Paenibacillus</taxon>
    </lineage>
</organism>
<feature type="domain" description="HTH cro/C1-type" evidence="2">
    <location>
        <begin position="7"/>
        <end position="61"/>
    </location>
</feature>
<dbReference type="InterPro" id="IPR001387">
    <property type="entry name" value="Cro/C1-type_HTH"/>
</dbReference>
<dbReference type="PROSITE" id="PS50943">
    <property type="entry name" value="HTH_CROC1"/>
    <property type="match status" value="1"/>
</dbReference>
<dbReference type="SUPFAM" id="SSF47413">
    <property type="entry name" value="lambda repressor-like DNA-binding domains"/>
    <property type="match status" value="1"/>
</dbReference>
<comment type="caution">
    <text evidence="3">The sequence shown here is derived from an EMBL/GenBank/DDBJ whole genome shotgun (WGS) entry which is preliminary data.</text>
</comment>
<dbReference type="PANTHER" id="PTHR46558">
    <property type="entry name" value="TRACRIPTIONAL REGULATORY PROTEIN-RELATED-RELATED"/>
    <property type="match status" value="1"/>
</dbReference>
<dbReference type="SMART" id="SM00530">
    <property type="entry name" value="HTH_XRE"/>
    <property type="match status" value="1"/>
</dbReference>
<keyword evidence="1" id="KW-0238">DNA-binding</keyword>
<evidence type="ECO:0000259" key="2">
    <source>
        <dbReference type="PROSITE" id="PS50943"/>
    </source>
</evidence>
<sequence>MLRTDRLKNKRLEKKLTQEDMANKLDITRQAYGNYESGKRDVDSTTLVKLVEILDIDSDYLLGITDTPRSLATNMSFYGGSKNYTPDEIAVMEATLKAYRQQLTKMKEDKKK</sequence>
<dbReference type="Proteomes" id="UP000681290">
    <property type="component" value="Unassembled WGS sequence"/>
</dbReference>
<proteinExistence type="predicted"/>
<evidence type="ECO:0000313" key="3">
    <source>
        <dbReference type="EMBL" id="GIP58531.1"/>
    </source>
</evidence>
<dbReference type="CDD" id="cd00093">
    <property type="entry name" value="HTH_XRE"/>
    <property type="match status" value="1"/>
</dbReference>
<keyword evidence="4" id="KW-1185">Reference proteome</keyword>